<comment type="caution">
    <text evidence="2">The sequence shown here is derived from an EMBL/GenBank/DDBJ whole genome shotgun (WGS) entry which is preliminary data.</text>
</comment>
<dbReference type="Proteomes" id="UP000829196">
    <property type="component" value="Unassembled WGS sequence"/>
</dbReference>
<evidence type="ECO:0000313" key="2">
    <source>
        <dbReference type="EMBL" id="KAI0524799.1"/>
    </source>
</evidence>
<gene>
    <name evidence="2" type="ORF">KFK09_004185</name>
</gene>
<reference evidence="2" key="1">
    <citation type="journal article" date="2022" name="Front. Genet.">
        <title>Chromosome-Scale Assembly of the Dendrobium nobile Genome Provides Insights Into the Molecular Mechanism of the Biosynthesis of the Medicinal Active Ingredient of Dendrobium.</title>
        <authorList>
            <person name="Xu Q."/>
            <person name="Niu S.-C."/>
            <person name="Li K.-L."/>
            <person name="Zheng P.-J."/>
            <person name="Zhang X.-J."/>
            <person name="Jia Y."/>
            <person name="Liu Y."/>
            <person name="Niu Y.-X."/>
            <person name="Yu L.-H."/>
            <person name="Chen D.-F."/>
            <person name="Zhang G.-Q."/>
        </authorList>
    </citation>
    <scope>NUCLEOTIDE SEQUENCE</scope>
    <source>
        <tissue evidence="2">Leaf</tissue>
    </source>
</reference>
<feature type="compositionally biased region" description="Polar residues" evidence="1">
    <location>
        <begin position="7"/>
        <end position="23"/>
    </location>
</feature>
<organism evidence="2 3">
    <name type="scientific">Dendrobium nobile</name>
    <name type="common">Orchid</name>
    <dbReference type="NCBI Taxonomy" id="94219"/>
    <lineage>
        <taxon>Eukaryota</taxon>
        <taxon>Viridiplantae</taxon>
        <taxon>Streptophyta</taxon>
        <taxon>Embryophyta</taxon>
        <taxon>Tracheophyta</taxon>
        <taxon>Spermatophyta</taxon>
        <taxon>Magnoliopsida</taxon>
        <taxon>Liliopsida</taxon>
        <taxon>Asparagales</taxon>
        <taxon>Orchidaceae</taxon>
        <taxon>Epidendroideae</taxon>
        <taxon>Malaxideae</taxon>
        <taxon>Dendrobiinae</taxon>
        <taxon>Dendrobium</taxon>
    </lineage>
</organism>
<protein>
    <submittedName>
        <fullName evidence="2">Uncharacterized protein</fullName>
    </submittedName>
</protein>
<name>A0A8T3BZU8_DENNO</name>
<proteinExistence type="predicted"/>
<accession>A0A8T3BZU8</accession>
<dbReference type="AlphaFoldDB" id="A0A8T3BZU8"/>
<evidence type="ECO:0000256" key="1">
    <source>
        <dbReference type="SAM" id="MobiDB-lite"/>
    </source>
</evidence>
<dbReference type="EMBL" id="JAGYWB010000004">
    <property type="protein sequence ID" value="KAI0524799.1"/>
    <property type="molecule type" value="Genomic_DNA"/>
</dbReference>
<sequence length="69" mass="7573">MGYRRNIPQNSTYRSARNYSLSSPIAAPRKPSLPAREDPGTKPHFAKSAASLPIHPPLMMMPTKVAKSP</sequence>
<feature type="region of interest" description="Disordered" evidence="1">
    <location>
        <begin position="1"/>
        <end position="69"/>
    </location>
</feature>
<evidence type="ECO:0000313" key="3">
    <source>
        <dbReference type="Proteomes" id="UP000829196"/>
    </source>
</evidence>
<keyword evidence="3" id="KW-1185">Reference proteome</keyword>